<feature type="coiled-coil region" evidence="2">
    <location>
        <begin position="40"/>
        <end position="135"/>
    </location>
</feature>
<comment type="similarity">
    <text evidence="1">Belongs to the PspA/Vipp/IM30 family.</text>
</comment>
<name>A0ABW4JC24_9BACL</name>
<dbReference type="InterPro" id="IPR007157">
    <property type="entry name" value="PspA_VIPP1"/>
</dbReference>
<dbReference type="Pfam" id="PF04012">
    <property type="entry name" value="PspA_IM30"/>
    <property type="match status" value="1"/>
</dbReference>
<comment type="caution">
    <text evidence="3">The sequence shown here is derived from an EMBL/GenBank/DDBJ whole genome shotgun (WGS) entry which is preliminary data.</text>
</comment>
<keyword evidence="4" id="KW-1185">Reference proteome</keyword>
<gene>
    <name evidence="3" type="ORF">ACFSB2_04235</name>
</gene>
<accession>A0ABW4JC24</accession>
<dbReference type="PANTHER" id="PTHR31088">
    <property type="entry name" value="MEMBRANE-ASSOCIATED PROTEIN VIPP1, CHLOROPLASTIC"/>
    <property type="match status" value="1"/>
</dbReference>
<proteinExistence type="inferred from homology"/>
<dbReference type="EMBL" id="JBHUCX010000013">
    <property type="protein sequence ID" value="MFD1673916.1"/>
    <property type="molecule type" value="Genomic_DNA"/>
</dbReference>
<keyword evidence="2" id="KW-0175">Coiled coil</keyword>
<evidence type="ECO:0000256" key="2">
    <source>
        <dbReference type="SAM" id="Coils"/>
    </source>
</evidence>
<dbReference type="Proteomes" id="UP001597079">
    <property type="component" value="Unassembled WGS sequence"/>
</dbReference>
<evidence type="ECO:0000256" key="1">
    <source>
        <dbReference type="ARBA" id="ARBA00043985"/>
    </source>
</evidence>
<dbReference type="RefSeq" id="WP_377941509.1">
    <property type="nucleotide sequence ID" value="NZ_JBHUCX010000013.1"/>
</dbReference>
<reference evidence="4" key="1">
    <citation type="journal article" date="2019" name="Int. J. Syst. Evol. Microbiol.">
        <title>The Global Catalogue of Microorganisms (GCM) 10K type strain sequencing project: providing services to taxonomists for standard genome sequencing and annotation.</title>
        <authorList>
            <consortium name="The Broad Institute Genomics Platform"/>
            <consortium name="The Broad Institute Genome Sequencing Center for Infectious Disease"/>
            <person name="Wu L."/>
            <person name="Ma J."/>
        </authorList>
    </citation>
    <scope>NUCLEOTIDE SEQUENCE [LARGE SCALE GENOMIC DNA]</scope>
    <source>
        <strain evidence="4">CGMCC 1.12286</strain>
    </source>
</reference>
<evidence type="ECO:0000313" key="3">
    <source>
        <dbReference type="EMBL" id="MFD1673916.1"/>
    </source>
</evidence>
<evidence type="ECO:0000313" key="4">
    <source>
        <dbReference type="Proteomes" id="UP001597079"/>
    </source>
</evidence>
<sequence length="233" mass="25953">MNIFRRAANIAESKINKLLDSVEDPNAALDLSYEKMLTSMQEVKRHLADVVTEQKALENQINAANKEALSHEEDARTALKMNREDLAQAALNRKQNALARVASQQEALARISEQVERLKAAERKYQDRLEAFKVQKEVTKASYSAAQAEVRIGESLSGISKQVGDVGGTIQRAQDKTDQMLARASAMESLANEGILDDPLDTRDKTARELDELKRDSAVSDDLERLKREMAGE</sequence>
<protein>
    <submittedName>
        <fullName evidence="3">PspA/IM30 family protein</fullName>
    </submittedName>
</protein>
<dbReference type="PANTHER" id="PTHR31088:SF6">
    <property type="entry name" value="PHAGE SHOCK PROTEIN A"/>
    <property type="match status" value="1"/>
</dbReference>
<organism evidence="3 4">
    <name type="scientific">Alicyclobacillus fodiniaquatilis</name>
    <dbReference type="NCBI Taxonomy" id="1661150"/>
    <lineage>
        <taxon>Bacteria</taxon>
        <taxon>Bacillati</taxon>
        <taxon>Bacillota</taxon>
        <taxon>Bacilli</taxon>
        <taxon>Bacillales</taxon>
        <taxon>Alicyclobacillaceae</taxon>
        <taxon>Alicyclobacillus</taxon>
    </lineage>
</organism>